<dbReference type="PROSITE" id="PS50181">
    <property type="entry name" value="FBOX"/>
    <property type="match status" value="1"/>
</dbReference>
<name>A0A914MWE2_MELIC</name>
<feature type="domain" description="F-box" evidence="1">
    <location>
        <begin position="1"/>
        <end position="45"/>
    </location>
</feature>
<dbReference type="InterPro" id="IPR001810">
    <property type="entry name" value="F-box_dom"/>
</dbReference>
<dbReference type="Proteomes" id="UP000887563">
    <property type="component" value="Unplaced"/>
</dbReference>
<proteinExistence type="predicted"/>
<reference evidence="3" key="1">
    <citation type="submission" date="2022-11" db="UniProtKB">
        <authorList>
            <consortium name="WormBaseParasite"/>
        </authorList>
    </citation>
    <scope>IDENTIFICATION</scope>
</reference>
<evidence type="ECO:0000313" key="3">
    <source>
        <dbReference type="WBParaSite" id="Minc3s02681g31169"/>
    </source>
</evidence>
<dbReference type="WBParaSite" id="Minc3s02681g31169">
    <property type="protein sequence ID" value="Minc3s02681g31169"/>
    <property type="gene ID" value="Minc3s02681g31169"/>
</dbReference>
<dbReference type="AlphaFoldDB" id="A0A914MWE2"/>
<organism evidence="2 3">
    <name type="scientific">Meloidogyne incognita</name>
    <name type="common">Southern root-knot nematode worm</name>
    <name type="synonym">Oxyuris incognita</name>
    <dbReference type="NCBI Taxonomy" id="6306"/>
    <lineage>
        <taxon>Eukaryota</taxon>
        <taxon>Metazoa</taxon>
        <taxon>Ecdysozoa</taxon>
        <taxon>Nematoda</taxon>
        <taxon>Chromadorea</taxon>
        <taxon>Rhabditida</taxon>
        <taxon>Tylenchina</taxon>
        <taxon>Tylenchomorpha</taxon>
        <taxon>Tylenchoidea</taxon>
        <taxon>Meloidogynidae</taxon>
        <taxon>Meloidogyninae</taxon>
        <taxon>Meloidogyne</taxon>
        <taxon>Meloidogyne incognita group</taxon>
    </lineage>
</organism>
<accession>A0A914MWE2</accession>
<sequence>MYSLPYGALVDTLKYLNFEQLFSLKQTNNYFNGFIGQYEKILPRKEFNGFSIISSDINAYDPPDPKQRTINLKSVNCNYSLTSQLEEKWKSAINNKISTSLNMDKKFPVGERTFIVQTTGDKNNELVFIVELPTYPKTIYDMKLIRFCFDQLFRCAYKEASFFVFIFNPEIIRLLFEGQKIISTKFYTKKVSIDYGKINKEKVLKFNLEHLIVNGDLSLSFEGDTQKYDDIVSELVLNGGRVIHRVRMDLSDPYLYNLIIKLIETSQDNSNMVTNFLFKFRDCSQVKVGVRAENIVREENSHEVKYQITNIYNKNLRSNVEIKRKWGCCTIM</sequence>
<keyword evidence="2" id="KW-1185">Reference proteome</keyword>
<evidence type="ECO:0000259" key="1">
    <source>
        <dbReference type="PROSITE" id="PS50181"/>
    </source>
</evidence>
<protein>
    <submittedName>
        <fullName evidence="3">F-box domain-containing protein</fullName>
    </submittedName>
</protein>
<evidence type="ECO:0000313" key="2">
    <source>
        <dbReference type="Proteomes" id="UP000887563"/>
    </source>
</evidence>